<protein>
    <submittedName>
        <fullName evidence="1">TIGR02757 family protein</fullName>
    </submittedName>
</protein>
<dbReference type="AlphaFoldDB" id="A0A9D9NRC6"/>
<name>A0A9D9NRC6_9BACT</name>
<dbReference type="InterPro" id="IPR014127">
    <property type="entry name" value="CHP02757"/>
</dbReference>
<gene>
    <name evidence="1" type="ORF">IAB78_02160</name>
</gene>
<reference evidence="1" key="2">
    <citation type="journal article" date="2021" name="PeerJ">
        <title>Extensive microbial diversity within the chicken gut microbiome revealed by metagenomics and culture.</title>
        <authorList>
            <person name="Gilroy R."/>
            <person name="Ravi A."/>
            <person name="Getino M."/>
            <person name="Pursley I."/>
            <person name="Horton D.L."/>
            <person name="Alikhan N.F."/>
            <person name="Baker D."/>
            <person name="Gharbi K."/>
            <person name="Hall N."/>
            <person name="Watson M."/>
            <person name="Adriaenssens E.M."/>
            <person name="Foster-Nyarko E."/>
            <person name="Jarju S."/>
            <person name="Secka A."/>
            <person name="Antonio M."/>
            <person name="Oren A."/>
            <person name="Chaudhuri R.R."/>
            <person name="La Ragione R."/>
            <person name="Hildebrand F."/>
            <person name="Pallen M.J."/>
        </authorList>
    </citation>
    <scope>NUCLEOTIDE SEQUENCE</scope>
    <source>
        <strain evidence="1">B2-16538</strain>
    </source>
</reference>
<dbReference type="NCBIfam" id="TIGR02757">
    <property type="entry name" value="TIGR02757 family protein"/>
    <property type="match status" value="1"/>
</dbReference>
<dbReference type="Proteomes" id="UP000823750">
    <property type="component" value="Unassembled WGS sequence"/>
</dbReference>
<evidence type="ECO:0000313" key="2">
    <source>
        <dbReference type="Proteomes" id="UP000823750"/>
    </source>
</evidence>
<proteinExistence type="predicted"/>
<comment type="caution">
    <text evidence="1">The sequence shown here is derived from an EMBL/GenBank/DDBJ whole genome shotgun (WGS) entry which is preliminary data.</text>
</comment>
<dbReference type="EMBL" id="JADILX010000037">
    <property type="protein sequence ID" value="MBO8485211.1"/>
    <property type="molecule type" value="Genomic_DNA"/>
</dbReference>
<accession>A0A9D9NRC6</accession>
<reference evidence="1" key="1">
    <citation type="submission" date="2020-10" db="EMBL/GenBank/DDBJ databases">
        <authorList>
            <person name="Gilroy R."/>
        </authorList>
    </citation>
    <scope>NUCLEOTIDE SEQUENCE</scope>
    <source>
        <strain evidence="1">B2-16538</strain>
    </source>
</reference>
<dbReference type="Pfam" id="PF09674">
    <property type="entry name" value="DUF2400"/>
    <property type="match status" value="2"/>
</dbReference>
<organism evidence="1 2">
    <name type="scientific">Candidatus Cryptobacteroides excrementavium</name>
    <dbReference type="NCBI Taxonomy" id="2840759"/>
    <lineage>
        <taxon>Bacteria</taxon>
        <taxon>Pseudomonadati</taxon>
        <taxon>Bacteroidota</taxon>
        <taxon>Bacteroidia</taxon>
        <taxon>Bacteroidales</taxon>
        <taxon>Candidatus Cryptobacteroides</taxon>
    </lineage>
</organism>
<evidence type="ECO:0000313" key="1">
    <source>
        <dbReference type="EMBL" id="MBO8485211.1"/>
    </source>
</evidence>
<sequence>MDTCTRDRLIAWAEMYNDPQFFSEDPIVFPAKMAEMYRRGERSLADVEISALIAAHLAWGRRAMIVRDCTRAMDEMQWRPYDYVMRGRYRDDDSSLHRTVKWSEFAQICARLKTIYSSSGSIEKMSCGDIRCRIYGRKADPKAPDKKINMMRRWMVRDDGKVDLGLWKDSDKNDLLIPLDVHVHEEATALGLTTRRQKDITTVREITDAFRDIFPGDPCKGDFALFGYGVTHAGHKGKQD</sequence>